<dbReference type="AlphaFoldDB" id="W6U8L2"/>
<organism evidence="2 3">
    <name type="scientific">Echinococcus granulosus</name>
    <name type="common">Hydatid tapeworm</name>
    <dbReference type="NCBI Taxonomy" id="6210"/>
    <lineage>
        <taxon>Eukaryota</taxon>
        <taxon>Metazoa</taxon>
        <taxon>Spiralia</taxon>
        <taxon>Lophotrochozoa</taxon>
        <taxon>Platyhelminthes</taxon>
        <taxon>Cestoda</taxon>
        <taxon>Eucestoda</taxon>
        <taxon>Cyclophyllidea</taxon>
        <taxon>Taeniidae</taxon>
        <taxon>Echinococcus</taxon>
        <taxon>Echinococcus granulosus group</taxon>
    </lineage>
</organism>
<evidence type="ECO:0000313" key="3">
    <source>
        <dbReference type="Proteomes" id="UP000019149"/>
    </source>
</evidence>
<proteinExistence type="predicted"/>
<gene>
    <name evidence="2" type="ORF">EGR_10336</name>
</gene>
<reference evidence="2 3" key="1">
    <citation type="journal article" date="2013" name="Nat. Genet.">
        <title>The genome of the hydatid tapeworm Echinococcus granulosus.</title>
        <authorList>
            <person name="Zheng H."/>
            <person name="Zhang W."/>
            <person name="Zhang L."/>
            <person name="Zhang Z."/>
            <person name="Li J."/>
            <person name="Lu G."/>
            <person name="Zhu Y."/>
            <person name="Wang Y."/>
            <person name="Huang Y."/>
            <person name="Liu J."/>
            <person name="Kang H."/>
            <person name="Chen J."/>
            <person name="Wang L."/>
            <person name="Chen A."/>
            <person name="Yu S."/>
            <person name="Gao Z."/>
            <person name="Jin L."/>
            <person name="Gu W."/>
            <person name="Wang Z."/>
            <person name="Zhao L."/>
            <person name="Shi B."/>
            <person name="Wen H."/>
            <person name="Lin R."/>
            <person name="Jones M.K."/>
            <person name="Brejova B."/>
            <person name="Vinar T."/>
            <person name="Zhao G."/>
            <person name="McManus D.P."/>
            <person name="Chen Z."/>
            <person name="Zhou Y."/>
            <person name="Wang S."/>
        </authorList>
    </citation>
    <scope>NUCLEOTIDE SEQUENCE [LARGE SCALE GENOMIC DNA]</scope>
</reference>
<dbReference type="CTD" id="36346051"/>
<comment type="caution">
    <text evidence="2">The sequence shown here is derived from an EMBL/GenBank/DDBJ whole genome shotgun (WGS) entry which is preliminary data.</text>
</comment>
<dbReference type="GeneID" id="36346051"/>
<dbReference type="EMBL" id="APAU02000210">
    <property type="protein sequence ID" value="EUB54807.1"/>
    <property type="molecule type" value="Genomic_DNA"/>
</dbReference>
<evidence type="ECO:0000256" key="1">
    <source>
        <dbReference type="SAM" id="MobiDB-lite"/>
    </source>
</evidence>
<evidence type="ECO:0000313" key="2">
    <source>
        <dbReference type="EMBL" id="EUB54807.1"/>
    </source>
</evidence>
<protein>
    <submittedName>
        <fullName evidence="2">Uncharacterized protein</fullName>
    </submittedName>
</protein>
<feature type="compositionally biased region" description="Polar residues" evidence="1">
    <location>
        <begin position="25"/>
        <end position="34"/>
    </location>
</feature>
<sequence>MSWEMQFTEVESADRPQGNDLLPTVTMTPIQGPH</sequence>
<keyword evidence="3" id="KW-1185">Reference proteome</keyword>
<feature type="region of interest" description="Disordered" evidence="1">
    <location>
        <begin position="1"/>
        <end position="34"/>
    </location>
</feature>
<dbReference type="KEGG" id="egl:EGR_10336"/>
<name>W6U8L2_ECHGR</name>
<dbReference type="RefSeq" id="XP_024346003.1">
    <property type="nucleotide sequence ID" value="XM_024499585.1"/>
</dbReference>
<accession>W6U8L2</accession>
<dbReference type="Proteomes" id="UP000019149">
    <property type="component" value="Unassembled WGS sequence"/>
</dbReference>